<proteinExistence type="predicted"/>
<evidence type="ECO:0000256" key="1">
    <source>
        <dbReference type="ARBA" id="ARBA00022737"/>
    </source>
</evidence>
<organism evidence="5 6">
    <name type="scientific">Tetraparma gracilis</name>
    <dbReference type="NCBI Taxonomy" id="2962635"/>
    <lineage>
        <taxon>Eukaryota</taxon>
        <taxon>Sar</taxon>
        <taxon>Stramenopiles</taxon>
        <taxon>Ochrophyta</taxon>
        <taxon>Bolidophyceae</taxon>
        <taxon>Parmales</taxon>
        <taxon>Triparmaceae</taxon>
        <taxon>Tetraparma</taxon>
    </lineage>
</organism>
<comment type="caution">
    <text evidence="5">The sequence shown here is derived from an EMBL/GenBank/DDBJ whole genome shotgun (WGS) entry which is preliminary data.</text>
</comment>
<feature type="compositionally biased region" description="Basic and acidic residues" evidence="4">
    <location>
        <begin position="119"/>
        <end position="138"/>
    </location>
</feature>
<dbReference type="InterPro" id="IPR011990">
    <property type="entry name" value="TPR-like_helical_dom_sf"/>
</dbReference>
<dbReference type="InterPro" id="IPR019734">
    <property type="entry name" value="TPR_rpt"/>
</dbReference>
<evidence type="ECO:0000256" key="2">
    <source>
        <dbReference type="ARBA" id="ARBA00022803"/>
    </source>
</evidence>
<keyword evidence="6" id="KW-1185">Reference proteome</keyword>
<dbReference type="SUPFAM" id="SSF48452">
    <property type="entry name" value="TPR-like"/>
    <property type="match status" value="2"/>
</dbReference>
<dbReference type="PANTHER" id="PTHR22904">
    <property type="entry name" value="TPR REPEAT CONTAINING PROTEIN"/>
    <property type="match status" value="1"/>
</dbReference>
<feature type="compositionally biased region" description="Acidic residues" evidence="4">
    <location>
        <begin position="139"/>
        <end position="165"/>
    </location>
</feature>
<dbReference type="PROSITE" id="PS50005">
    <property type="entry name" value="TPR"/>
    <property type="match status" value="1"/>
</dbReference>
<gene>
    <name evidence="5" type="ORF">TeGR_g640</name>
</gene>
<accession>A0ABQ6MAV5</accession>
<sequence>MSAVVETADKVAALKAKGNASFALGTREGYTQAASEFSSAASLDPSNHVLLSNLAAAQLEIGRAEWDAAGKVTALAKALDAATRCCDLAPAWPKGWVRRAAAEFELVAARGEWEKRKVRDEERAEKSGQEKTAFVDKLEEVEDVTEGGVEDVQEGDEEEDEEPDDFGIPAPVVVPDTLLPAISAASLLACETSCRAGLAADSLTPALVTQLLARLQALRDDGHATAEEEDRKLAELDGGEAAKAAKGLGDAAFKAKNYKEAAARYTDSLARDPFNHVLYSNRSACHAALDDTWTEGGGGSADPALRDAERCVQLKPDFAKGYGRQSTALYLLGRYAEAETAARAGLAVDSESAALKEALSRASLETAESDAVQAQMFKLRQEKKQSARLKQMLGGMNLGGGAGGGFNVFGGGAGGLEGIIGGMGGMGGGGFGGKPDMSEQQMRQMARAMADAQ</sequence>
<evidence type="ECO:0000313" key="6">
    <source>
        <dbReference type="Proteomes" id="UP001165060"/>
    </source>
</evidence>
<evidence type="ECO:0000313" key="5">
    <source>
        <dbReference type="EMBL" id="GMI22767.1"/>
    </source>
</evidence>
<dbReference type="SMART" id="SM00028">
    <property type="entry name" value="TPR"/>
    <property type="match status" value="2"/>
</dbReference>
<keyword evidence="2 3" id="KW-0802">TPR repeat</keyword>
<protein>
    <submittedName>
        <fullName evidence="5">Uncharacterized protein</fullName>
    </submittedName>
</protein>
<feature type="region of interest" description="Disordered" evidence="4">
    <location>
        <begin position="119"/>
        <end position="170"/>
    </location>
</feature>
<evidence type="ECO:0000256" key="4">
    <source>
        <dbReference type="SAM" id="MobiDB-lite"/>
    </source>
</evidence>
<name>A0ABQ6MAV5_9STRA</name>
<evidence type="ECO:0000256" key="3">
    <source>
        <dbReference type="PROSITE-ProRule" id="PRU00339"/>
    </source>
</evidence>
<dbReference type="EMBL" id="BRYB01000101">
    <property type="protein sequence ID" value="GMI22767.1"/>
    <property type="molecule type" value="Genomic_DNA"/>
</dbReference>
<dbReference type="Gene3D" id="1.25.40.10">
    <property type="entry name" value="Tetratricopeptide repeat domain"/>
    <property type="match status" value="2"/>
</dbReference>
<dbReference type="PANTHER" id="PTHR22904:SF523">
    <property type="entry name" value="STRESS-INDUCED-PHOSPHOPROTEIN 1"/>
    <property type="match status" value="1"/>
</dbReference>
<feature type="repeat" description="TPR" evidence="3">
    <location>
        <begin position="242"/>
        <end position="275"/>
    </location>
</feature>
<keyword evidence="1" id="KW-0677">Repeat</keyword>
<dbReference type="Proteomes" id="UP001165060">
    <property type="component" value="Unassembled WGS sequence"/>
</dbReference>
<reference evidence="5 6" key="1">
    <citation type="journal article" date="2023" name="Commun. Biol.">
        <title>Genome analysis of Parmales, the sister group of diatoms, reveals the evolutionary specialization of diatoms from phago-mixotrophs to photoautotrophs.</title>
        <authorList>
            <person name="Ban H."/>
            <person name="Sato S."/>
            <person name="Yoshikawa S."/>
            <person name="Yamada K."/>
            <person name="Nakamura Y."/>
            <person name="Ichinomiya M."/>
            <person name="Sato N."/>
            <person name="Blanc-Mathieu R."/>
            <person name="Endo H."/>
            <person name="Kuwata A."/>
            <person name="Ogata H."/>
        </authorList>
    </citation>
    <scope>NUCLEOTIDE SEQUENCE [LARGE SCALE GENOMIC DNA]</scope>
</reference>